<keyword evidence="7 8" id="KW-0472">Membrane</keyword>
<dbReference type="CDD" id="cd17320">
    <property type="entry name" value="MFS_MdfA_MDR_like"/>
    <property type="match status" value="1"/>
</dbReference>
<dbReference type="PANTHER" id="PTHR23502">
    <property type="entry name" value="MAJOR FACILITATOR SUPERFAMILY"/>
    <property type="match status" value="1"/>
</dbReference>
<dbReference type="InterPro" id="IPR020846">
    <property type="entry name" value="MFS_dom"/>
</dbReference>
<dbReference type="GO" id="GO:1990961">
    <property type="term" value="P:xenobiotic detoxification by transmembrane export across the plasma membrane"/>
    <property type="evidence" value="ECO:0007669"/>
    <property type="project" value="InterPro"/>
</dbReference>
<evidence type="ECO:0000313" key="10">
    <source>
        <dbReference type="EMBL" id="NEW09303.1"/>
    </source>
</evidence>
<feature type="transmembrane region" description="Helical" evidence="8">
    <location>
        <begin position="147"/>
        <end position="165"/>
    </location>
</feature>
<evidence type="ECO:0000256" key="2">
    <source>
        <dbReference type="ARBA" id="ARBA00006236"/>
    </source>
</evidence>
<evidence type="ECO:0000259" key="9">
    <source>
        <dbReference type="PROSITE" id="PS50850"/>
    </source>
</evidence>
<feature type="transmembrane region" description="Helical" evidence="8">
    <location>
        <begin position="293"/>
        <end position="314"/>
    </location>
</feature>
<evidence type="ECO:0000256" key="6">
    <source>
        <dbReference type="ARBA" id="ARBA00022989"/>
    </source>
</evidence>
<keyword evidence="5 8" id="KW-0812">Transmembrane</keyword>
<dbReference type="PROSITE" id="PS50850">
    <property type="entry name" value="MFS"/>
    <property type="match status" value="1"/>
</dbReference>
<organism evidence="10">
    <name type="scientific">Paenibacillus sp. SYP-B3998</name>
    <dbReference type="NCBI Taxonomy" id="2678564"/>
    <lineage>
        <taxon>Bacteria</taxon>
        <taxon>Bacillati</taxon>
        <taxon>Bacillota</taxon>
        <taxon>Bacilli</taxon>
        <taxon>Bacillales</taxon>
        <taxon>Paenibacillaceae</taxon>
        <taxon>Paenibacillus</taxon>
    </lineage>
</organism>
<dbReference type="FunFam" id="1.20.1720.10:FF:000005">
    <property type="entry name" value="Bcr/CflA family efflux transporter"/>
    <property type="match status" value="1"/>
</dbReference>
<dbReference type="PANTHER" id="PTHR23502:SF132">
    <property type="entry name" value="POLYAMINE TRANSPORTER 2-RELATED"/>
    <property type="match status" value="1"/>
</dbReference>
<dbReference type="InterPro" id="IPR011701">
    <property type="entry name" value="MFS"/>
</dbReference>
<feature type="transmembrane region" description="Helical" evidence="8">
    <location>
        <begin position="114"/>
        <end position="135"/>
    </location>
</feature>
<evidence type="ECO:0000256" key="1">
    <source>
        <dbReference type="ARBA" id="ARBA00004651"/>
    </source>
</evidence>
<comment type="caution">
    <text evidence="10">The sequence shown here is derived from an EMBL/GenBank/DDBJ whole genome shotgun (WGS) entry which is preliminary data.</text>
</comment>
<evidence type="ECO:0000256" key="8">
    <source>
        <dbReference type="RuleBase" id="RU365088"/>
    </source>
</evidence>
<accession>A0A6G4A4A8</accession>
<protein>
    <recommendedName>
        <fullName evidence="8">Bcr/CflA family efflux transporter</fullName>
    </recommendedName>
</protein>
<dbReference type="InterPro" id="IPR036259">
    <property type="entry name" value="MFS_trans_sf"/>
</dbReference>
<feature type="transmembrane region" description="Helical" evidence="8">
    <location>
        <begin position="177"/>
        <end position="197"/>
    </location>
</feature>
<dbReference type="GO" id="GO:0042910">
    <property type="term" value="F:xenobiotic transmembrane transporter activity"/>
    <property type="evidence" value="ECO:0007669"/>
    <property type="project" value="InterPro"/>
</dbReference>
<feature type="transmembrane region" description="Helical" evidence="8">
    <location>
        <begin position="21"/>
        <end position="38"/>
    </location>
</feature>
<dbReference type="EMBL" id="JAAIKC010000015">
    <property type="protein sequence ID" value="NEW09303.1"/>
    <property type="molecule type" value="Genomic_DNA"/>
</dbReference>
<feature type="transmembrane region" description="Helical" evidence="8">
    <location>
        <begin position="262"/>
        <end position="281"/>
    </location>
</feature>
<feature type="transmembrane region" description="Helical" evidence="8">
    <location>
        <begin position="320"/>
        <end position="344"/>
    </location>
</feature>
<dbReference type="GO" id="GO:0005886">
    <property type="term" value="C:plasma membrane"/>
    <property type="evidence" value="ECO:0007669"/>
    <property type="project" value="UniProtKB-SubCell"/>
</dbReference>
<comment type="subcellular location">
    <subcellularLocation>
        <location evidence="1 8">Cell membrane</location>
        <topology evidence="1 8">Multi-pass membrane protein</topology>
    </subcellularLocation>
</comment>
<evidence type="ECO:0000256" key="3">
    <source>
        <dbReference type="ARBA" id="ARBA00022448"/>
    </source>
</evidence>
<dbReference type="InterPro" id="IPR004812">
    <property type="entry name" value="Efflux_drug-R_Bcr/CmlA"/>
</dbReference>
<dbReference type="PRINTS" id="PR01035">
    <property type="entry name" value="TCRTETA"/>
</dbReference>
<dbReference type="Gene3D" id="1.20.1720.10">
    <property type="entry name" value="Multidrug resistance protein D"/>
    <property type="match status" value="1"/>
</dbReference>
<gene>
    <name evidence="10" type="ORF">GK047_25400</name>
</gene>
<feature type="transmembrane region" description="Helical" evidence="8">
    <location>
        <begin position="381"/>
        <end position="402"/>
    </location>
</feature>
<dbReference type="Pfam" id="PF07690">
    <property type="entry name" value="MFS_1"/>
    <property type="match status" value="1"/>
</dbReference>
<reference evidence="10" key="1">
    <citation type="submission" date="2020-02" db="EMBL/GenBank/DDBJ databases">
        <authorList>
            <person name="Shen X.-R."/>
            <person name="Zhang Y.-X."/>
        </authorList>
    </citation>
    <scope>NUCLEOTIDE SEQUENCE</scope>
    <source>
        <strain evidence="10">SYP-B3998</strain>
    </source>
</reference>
<dbReference type="AlphaFoldDB" id="A0A6G4A4A8"/>
<evidence type="ECO:0000256" key="7">
    <source>
        <dbReference type="ARBA" id="ARBA00023136"/>
    </source>
</evidence>
<dbReference type="InterPro" id="IPR001958">
    <property type="entry name" value="Tet-R_TetA/multi-R_MdtG-like"/>
</dbReference>
<dbReference type="NCBIfam" id="TIGR00710">
    <property type="entry name" value="efflux_Bcr_CflA"/>
    <property type="match status" value="1"/>
</dbReference>
<feature type="transmembrane region" description="Helical" evidence="8">
    <location>
        <begin position="356"/>
        <end position="375"/>
    </location>
</feature>
<dbReference type="SUPFAM" id="SSF103473">
    <property type="entry name" value="MFS general substrate transporter"/>
    <property type="match status" value="1"/>
</dbReference>
<keyword evidence="4 8" id="KW-1003">Cell membrane</keyword>
<feature type="domain" description="Major facilitator superfamily (MFS) profile" evidence="9">
    <location>
        <begin position="23"/>
        <end position="406"/>
    </location>
</feature>
<keyword evidence="3 8" id="KW-0813">Transport</keyword>
<name>A0A6G4A4A8_9BACL</name>
<sequence>MKNRNSAALEARASLSRSSRLWIVLVLGALASFGPLSLDMYLPALPVLAADLYTTTSLAQMSLTACILGLSLGQLIAGSISDVRGRRIPLLIGLVIYAISSVLCMYAPSIWMFLGLRFIQGMAGAAGIVISRAIVRDLYSGVELTKFFALLMLVNGAAPILAPIIGGQILEFTTWRGVFLVLSLIGVAMLIAVVLGLKETLPSERRSKGGLGNMLRTFRGLLSDRMFMGYALTQGLVFAGMFAYISGSPFVLQDIFGVSPQMFSLIFAVNGLGVIVASQVAGKLAGKISDRSIVAWGLGVAAFGGILLLIATLIGAGLYAILPAFFFIVSSVGLVSTATSSMALQNQGKSAGSAAALLGLLSFIIGGIIAPLVGIGGSQTAVPLGIIIALMEVGSIVCFVLMTGARKMN</sequence>
<dbReference type="RefSeq" id="WP_163953038.1">
    <property type="nucleotide sequence ID" value="NZ_JAAIKC010000015.1"/>
</dbReference>
<evidence type="ECO:0000256" key="4">
    <source>
        <dbReference type="ARBA" id="ARBA00022475"/>
    </source>
</evidence>
<comment type="similarity">
    <text evidence="2 8">Belongs to the major facilitator superfamily. Bcr/CmlA family.</text>
</comment>
<feature type="transmembrane region" description="Helical" evidence="8">
    <location>
        <begin position="58"/>
        <end position="76"/>
    </location>
</feature>
<evidence type="ECO:0000256" key="5">
    <source>
        <dbReference type="ARBA" id="ARBA00022692"/>
    </source>
</evidence>
<feature type="transmembrane region" description="Helical" evidence="8">
    <location>
        <begin position="227"/>
        <end position="247"/>
    </location>
</feature>
<proteinExistence type="inferred from homology"/>
<keyword evidence="6 8" id="KW-1133">Transmembrane helix</keyword>
<feature type="transmembrane region" description="Helical" evidence="8">
    <location>
        <begin position="88"/>
        <end position="108"/>
    </location>
</feature>